<name>A0AA96LDL4_9BACL</name>
<evidence type="ECO:0000313" key="2">
    <source>
        <dbReference type="EMBL" id="WNQ11812.1"/>
    </source>
</evidence>
<dbReference type="EC" id="1.14.13.-" evidence="2"/>
<dbReference type="KEGG" id="paun:MJA45_01785"/>
<organism evidence="2 3">
    <name type="scientific">Paenibacillus aurantius</name>
    <dbReference type="NCBI Taxonomy" id="2918900"/>
    <lineage>
        <taxon>Bacteria</taxon>
        <taxon>Bacillati</taxon>
        <taxon>Bacillota</taxon>
        <taxon>Bacilli</taxon>
        <taxon>Bacillales</taxon>
        <taxon>Paenibacillaceae</taxon>
        <taxon>Paenibacillus</taxon>
    </lineage>
</organism>
<accession>A0AA96LDL4</accession>
<dbReference type="EMBL" id="CP130318">
    <property type="protein sequence ID" value="WNQ11812.1"/>
    <property type="molecule type" value="Genomic_DNA"/>
</dbReference>
<dbReference type="Proteomes" id="UP001305702">
    <property type="component" value="Chromosome"/>
</dbReference>
<dbReference type="PRINTS" id="PR00469">
    <property type="entry name" value="PNDRDTASEII"/>
</dbReference>
<keyword evidence="3" id="KW-1185">Reference proteome</keyword>
<dbReference type="GO" id="GO:0050660">
    <property type="term" value="F:flavin adenine dinucleotide binding"/>
    <property type="evidence" value="ECO:0007669"/>
    <property type="project" value="TreeGrafter"/>
</dbReference>
<dbReference type="PANTHER" id="PTHR43539:SF78">
    <property type="entry name" value="FLAVIN-CONTAINING MONOOXYGENASE"/>
    <property type="match status" value="1"/>
</dbReference>
<dbReference type="PANTHER" id="PTHR43539">
    <property type="entry name" value="FLAVIN-BINDING MONOOXYGENASE-LIKE PROTEIN (AFU_ORTHOLOGUE AFUA_4G09220)"/>
    <property type="match status" value="1"/>
</dbReference>
<dbReference type="InterPro" id="IPR036188">
    <property type="entry name" value="FAD/NAD-bd_sf"/>
</dbReference>
<dbReference type="AlphaFoldDB" id="A0AA96LDL4"/>
<sequence>MHEVEVAVIGAGQAGLAAGYYLKKRKVSFVILGQEERVGDSWRNRYDSLQLFTPRWYSGLPGDPLRGERSGYASKEEIADYLEGYADRWTLPVELGTQVQAMEPADRAFLLTTSRGVYKAKKVIVATGPFQKPYLPEMAGGVSGEVFQLHTSDYRNGEQLKPGPVLVVGSGNSGAQIAVELSQGREREVYLSAGHKLSIAPQKVLGLSVFWWFRRLGLLYAPTDSRIGRMVRGRGEPVFDTGLSGALAKGDIVLKARSTRAEGRAFWFEDEAAPVQVSNVIWATGFRSDYRWIQVHSAIDPAGMPIHRQGESPVQGLFFLGLPWMRSRASALIGGVGVDASYIVDRLFQQE</sequence>
<reference evidence="2 3" key="1">
    <citation type="submission" date="2022-02" db="EMBL/GenBank/DDBJ databases">
        <title>Paenibacillus sp. MBLB1776 Whole Genome Shotgun Sequencing.</title>
        <authorList>
            <person name="Hwang C.Y."/>
            <person name="Cho E.-S."/>
            <person name="Seo M.-J."/>
        </authorList>
    </citation>
    <scope>NUCLEOTIDE SEQUENCE [LARGE SCALE GENOMIC DNA]</scope>
    <source>
        <strain evidence="2 3">MBLB1776</strain>
    </source>
</reference>
<protein>
    <submittedName>
        <fullName evidence="2">NAD(P)/FAD-dependent oxidoreductase</fullName>
        <ecNumber evidence="2">1.14.13.-</ecNumber>
    </submittedName>
</protein>
<dbReference type="Gene3D" id="3.50.50.60">
    <property type="entry name" value="FAD/NAD(P)-binding domain"/>
    <property type="match status" value="1"/>
</dbReference>
<dbReference type="GO" id="GO:0004497">
    <property type="term" value="F:monooxygenase activity"/>
    <property type="evidence" value="ECO:0007669"/>
    <property type="project" value="TreeGrafter"/>
</dbReference>
<proteinExistence type="predicted"/>
<dbReference type="SUPFAM" id="SSF51905">
    <property type="entry name" value="FAD/NAD(P)-binding domain"/>
    <property type="match status" value="2"/>
</dbReference>
<keyword evidence="1 2" id="KW-0560">Oxidoreductase</keyword>
<dbReference type="PRINTS" id="PR00368">
    <property type="entry name" value="FADPNR"/>
</dbReference>
<evidence type="ECO:0000313" key="3">
    <source>
        <dbReference type="Proteomes" id="UP001305702"/>
    </source>
</evidence>
<dbReference type="Pfam" id="PF13738">
    <property type="entry name" value="Pyr_redox_3"/>
    <property type="match status" value="1"/>
</dbReference>
<gene>
    <name evidence="2" type="ORF">MJA45_01785</name>
</gene>
<evidence type="ECO:0000256" key="1">
    <source>
        <dbReference type="ARBA" id="ARBA00023002"/>
    </source>
</evidence>
<dbReference type="RefSeq" id="WP_315605586.1">
    <property type="nucleotide sequence ID" value="NZ_CP130318.1"/>
</dbReference>
<dbReference type="InterPro" id="IPR050982">
    <property type="entry name" value="Auxin_biosynth/cation_transpt"/>
</dbReference>